<reference evidence="1" key="1">
    <citation type="submission" date="2023-07" db="EMBL/GenBank/DDBJ databases">
        <title>Black Yeasts Isolated from many extreme environments.</title>
        <authorList>
            <person name="Coleine C."/>
            <person name="Stajich J.E."/>
            <person name="Selbmann L."/>
        </authorList>
    </citation>
    <scope>NUCLEOTIDE SEQUENCE</scope>
    <source>
        <strain evidence="1">CCFEE 5485</strain>
    </source>
</reference>
<sequence length="126" mass="14450">MTRPGEPLPDDKPTSVPLNLILNIIYPKPDKIASGIEQLHPVDQETRTINDVFLMDFAQPSYELLTIYIEMRLAVQKNKLTIAAPCRLDSKTYVHWKDGEKEPVSNETWESISQHFRAMLERGDEA</sequence>
<keyword evidence="2" id="KW-1185">Reference proteome</keyword>
<organism evidence="1 2">
    <name type="scientific">Recurvomyces mirabilis</name>
    <dbReference type="NCBI Taxonomy" id="574656"/>
    <lineage>
        <taxon>Eukaryota</taxon>
        <taxon>Fungi</taxon>
        <taxon>Dikarya</taxon>
        <taxon>Ascomycota</taxon>
        <taxon>Pezizomycotina</taxon>
        <taxon>Dothideomycetes</taxon>
        <taxon>Dothideomycetidae</taxon>
        <taxon>Mycosphaerellales</taxon>
        <taxon>Teratosphaeriaceae</taxon>
        <taxon>Recurvomyces</taxon>
    </lineage>
</organism>
<proteinExistence type="predicted"/>
<dbReference type="EMBL" id="JAUTXT010000029">
    <property type="protein sequence ID" value="KAK3672935.1"/>
    <property type="molecule type" value="Genomic_DNA"/>
</dbReference>
<dbReference type="Proteomes" id="UP001274830">
    <property type="component" value="Unassembled WGS sequence"/>
</dbReference>
<evidence type="ECO:0000313" key="1">
    <source>
        <dbReference type="EMBL" id="KAK3672935.1"/>
    </source>
</evidence>
<protein>
    <submittedName>
        <fullName evidence="1">Uncharacterized protein</fullName>
    </submittedName>
</protein>
<name>A0AAE0WJN0_9PEZI</name>
<accession>A0AAE0WJN0</accession>
<dbReference type="AlphaFoldDB" id="A0AAE0WJN0"/>
<evidence type="ECO:0000313" key="2">
    <source>
        <dbReference type="Proteomes" id="UP001274830"/>
    </source>
</evidence>
<gene>
    <name evidence="1" type="ORF">LTR78_007288</name>
</gene>
<comment type="caution">
    <text evidence="1">The sequence shown here is derived from an EMBL/GenBank/DDBJ whole genome shotgun (WGS) entry which is preliminary data.</text>
</comment>